<feature type="binding site" evidence="6">
    <location>
        <position position="83"/>
    </location>
    <ligand>
        <name>Mg(2+)</name>
        <dbReference type="ChEBI" id="CHEBI:18420"/>
        <label>1</label>
        <note>catalytic</note>
    </ligand>
</feature>
<dbReference type="PRINTS" id="PR00377">
    <property type="entry name" value="IMPHPHTASES"/>
</dbReference>
<keyword evidence="4" id="KW-0378">Hydrolase</keyword>
<protein>
    <recommendedName>
        <fullName evidence="2">inositol-phosphate phosphatase</fullName>
        <ecNumber evidence="2">3.1.3.25</ecNumber>
    </recommendedName>
</protein>
<dbReference type="GO" id="GO:0006020">
    <property type="term" value="P:inositol metabolic process"/>
    <property type="evidence" value="ECO:0007669"/>
    <property type="project" value="TreeGrafter"/>
</dbReference>
<dbReference type="GO" id="GO:0008934">
    <property type="term" value="F:inositol monophosphate 1-phosphatase activity"/>
    <property type="evidence" value="ECO:0007669"/>
    <property type="project" value="TreeGrafter"/>
</dbReference>
<dbReference type="Pfam" id="PF00459">
    <property type="entry name" value="Inositol_P"/>
    <property type="match status" value="1"/>
</dbReference>
<dbReference type="EC" id="3.1.3.25" evidence="2"/>
<feature type="binding site" evidence="6">
    <location>
        <position position="66"/>
    </location>
    <ligand>
        <name>Mg(2+)</name>
        <dbReference type="ChEBI" id="CHEBI:18420"/>
        <label>1</label>
        <note>catalytic</note>
    </ligand>
</feature>
<comment type="catalytic activity">
    <reaction evidence="1">
        <text>a myo-inositol phosphate + H2O = myo-inositol + phosphate</text>
        <dbReference type="Rhea" id="RHEA:24056"/>
        <dbReference type="ChEBI" id="CHEBI:15377"/>
        <dbReference type="ChEBI" id="CHEBI:17268"/>
        <dbReference type="ChEBI" id="CHEBI:43474"/>
        <dbReference type="ChEBI" id="CHEBI:84139"/>
        <dbReference type="EC" id="3.1.3.25"/>
    </reaction>
</comment>
<dbReference type="Gene3D" id="3.30.540.10">
    <property type="entry name" value="Fructose-1,6-Bisphosphatase, subunit A, domain 1"/>
    <property type="match status" value="1"/>
</dbReference>
<dbReference type="AlphaFoldDB" id="A0A7H0K901"/>
<evidence type="ECO:0000313" key="7">
    <source>
        <dbReference type="EMBL" id="MBA1837214.1"/>
    </source>
</evidence>
<feature type="binding site" evidence="6">
    <location>
        <position position="81"/>
    </location>
    <ligand>
        <name>Mg(2+)</name>
        <dbReference type="ChEBI" id="CHEBI:18420"/>
        <label>1</label>
        <note>catalytic</note>
    </ligand>
</feature>
<evidence type="ECO:0000256" key="3">
    <source>
        <dbReference type="ARBA" id="ARBA00022723"/>
    </source>
</evidence>
<dbReference type="Proteomes" id="UP000577408">
    <property type="component" value="Unassembled WGS sequence"/>
</dbReference>
<keyword evidence="3 6" id="KW-0479">Metal-binding</keyword>
<feature type="binding site" evidence="6">
    <location>
        <position position="84"/>
    </location>
    <ligand>
        <name>Mg(2+)</name>
        <dbReference type="ChEBI" id="CHEBI:18420"/>
        <label>1</label>
        <note>catalytic</note>
    </ligand>
</feature>
<evidence type="ECO:0000313" key="8">
    <source>
        <dbReference type="Proteomes" id="UP000577408"/>
    </source>
</evidence>
<dbReference type="RefSeq" id="WP_181191913.1">
    <property type="nucleotide sequence ID" value="NZ_JABFED010000002.1"/>
</dbReference>
<proteinExistence type="predicted"/>
<sequence length="268" mass="27467">MTDVTGSLQAAESAVSAAREIFLNELGAAPALHKGPGDFATAADLAVEELLRTELTGSTGIDVVGEEHGGQLSQEACWVVDPIDGTSNYSAGNPNCAILVTLLLECQPAVAVVDAPLLNMRLTALDGQPVHLNGEPLPRVGTATAAAPHVGIGSVFSRDRPRMPSNQRVELAGELTRVGLRPRISGSVGVDLAFAAQGIYQAAVSFSPHVWDNAAGILLARSAGAVATAGDGSRWEPGKTGAVVGNPAAHAAVMRAIESVQARTGEEE</sequence>
<dbReference type="InterPro" id="IPR020583">
    <property type="entry name" value="Inositol_monoP_metal-BS"/>
</dbReference>
<keyword evidence="5 6" id="KW-0460">Magnesium</keyword>
<comment type="caution">
    <text evidence="7">The sequence shown here is derived from an EMBL/GenBank/DDBJ whole genome shotgun (WGS) entry which is preliminary data.</text>
</comment>
<dbReference type="PROSITE" id="PS00629">
    <property type="entry name" value="IMP_1"/>
    <property type="match status" value="1"/>
</dbReference>
<feature type="binding site" evidence="6">
    <location>
        <position position="212"/>
    </location>
    <ligand>
        <name>Mg(2+)</name>
        <dbReference type="ChEBI" id="CHEBI:18420"/>
        <label>1</label>
        <note>catalytic</note>
    </ligand>
</feature>
<dbReference type="Gene3D" id="3.40.190.80">
    <property type="match status" value="1"/>
</dbReference>
<dbReference type="PANTHER" id="PTHR20854:SF4">
    <property type="entry name" value="INOSITOL-1-MONOPHOSPHATASE-RELATED"/>
    <property type="match status" value="1"/>
</dbReference>
<dbReference type="GO" id="GO:0046872">
    <property type="term" value="F:metal ion binding"/>
    <property type="evidence" value="ECO:0007669"/>
    <property type="project" value="UniProtKB-KW"/>
</dbReference>
<gene>
    <name evidence="7" type="ORF">HMA55_04740</name>
</gene>
<dbReference type="PANTHER" id="PTHR20854">
    <property type="entry name" value="INOSITOL MONOPHOSPHATASE"/>
    <property type="match status" value="1"/>
</dbReference>
<dbReference type="InterPro" id="IPR020550">
    <property type="entry name" value="Inositol_monophosphatase_CS"/>
</dbReference>
<reference evidence="7 8" key="1">
    <citation type="submission" date="2020-05" db="EMBL/GenBank/DDBJ databases">
        <title>Descriptions of Corynebacterium xxxx sp. nov., Corynebacterium yyyy sp. nov. and Corynebacterium zzzz sp. nov.</title>
        <authorList>
            <person name="Zhang G."/>
        </authorList>
    </citation>
    <scope>NUCLEOTIDE SEQUENCE [LARGE SCALE GENOMIC DNA]</scope>
    <source>
        <strain evidence="8">zg-913</strain>
    </source>
</reference>
<accession>A0A7H0K901</accession>
<dbReference type="SUPFAM" id="SSF56655">
    <property type="entry name" value="Carbohydrate phosphatase"/>
    <property type="match status" value="1"/>
</dbReference>
<evidence type="ECO:0000256" key="6">
    <source>
        <dbReference type="PIRSR" id="PIRSR600760-2"/>
    </source>
</evidence>
<name>A0A7H0K901_9CORY</name>
<dbReference type="GO" id="GO:0046854">
    <property type="term" value="P:phosphatidylinositol phosphate biosynthetic process"/>
    <property type="evidence" value="ECO:0007669"/>
    <property type="project" value="InterPro"/>
</dbReference>
<comment type="cofactor">
    <cofactor evidence="6">
        <name>Mg(2+)</name>
        <dbReference type="ChEBI" id="CHEBI:18420"/>
    </cofactor>
</comment>
<dbReference type="CDD" id="cd01637">
    <property type="entry name" value="IMPase_like"/>
    <property type="match status" value="1"/>
</dbReference>
<dbReference type="EMBL" id="JABFED010000002">
    <property type="protein sequence ID" value="MBA1837214.1"/>
    <property type="molecule type" value="Genomic_DNA"/>
</dbReference>
<dbReference type="GO" id="GO:0007165">
    <property type="term" value="P:signal transduction"/>
    <property type="evidence" value="ECO:0007669"/>
    <property type="project" value="TreeGrafter"/>
</dbReference>
<keyword evidence="8" id="KW-1185">Reference proteome</keyword>
<dbReference type="InterPro" id="IPR000760">
    <property type="entry name" value="Inositol_monophosphatase-like"/>
</dbReference>
<evidence type="ECO:0000256" key="1">
    <source>
        <dbReference type="ARBA" id="ARBA00001033"/>
    </source>
</evidence>
<organism evidence="7 8">
    <name type="scientific">Corynebacterium wankanglinii</name>
    <dbReference type="NCBI Taxonomy" id="2735136"/>
    <lineage>
        <taxon>Bacteria</taxon>
        <taxon>Bacillati</taxon>
        <taxon>Actinomycetota</taxon>
        <taxon>Actinomycetes</taxon>
        <taxon>Mycobacteriales</taxon>
        <taxon>Corynebacteriaceae</taxon>
        <taxon>Corynebacterium</taxon>
    </lineage>
</organism>
<evidence type="ECO:0000256" key="4">
    <source>
        <dbReference type="ARBA" id="ARBA00022801"/>
    </source>
</evidence>
<dbReference type="PROSITE" id="PS00630">
    <property type="entry name" value="IMP_2"/>
    <property type="match status" value="1"/>
</dbReference>
<evidence type="ECO:0000256" key="5">
    <source>
        <dbReference type="ARBA" id="ARBA00022842"/>
    </source>
</evidence>
<evidence type="ECO:0000256" key="2">
    <source>
        <dbReference type="ARBA" id="ARBA00013106"/>
    </source>
</evidence>